<dbReference type="InterPro" id="IPR032675">
    <property type="entry name" value="LRR_dom_sf"/>
</dbReference>
<evidence type="ECO:0000313" key="3">
    <source>
        <dbReference type="Proteomes" id="UP000781932"/>
    </source>
</evidence>
<proteinExistence type="predicted"/>
<feature type="compositionally biased region" description="Acidic residues" evidence="1">
    <location>
        <begin position="542"/>
        <end position="561"/>
    </location>
</feature>
<reference evidence="2" key="1">
    <citation type="submission" date="2020-03" db="EMBL/GenBank/DDBJ databases">
        <authorList>
            <person name="He L."/>
        </authorList>
    </citation>
    <scope>NUCLEOTIDE SEQUENCE</scope>
    <source>
        <strain evidence="2">CkLH20</strain>
    </source>
</reference>
<evidence type="ECO:0000313" key="2">
    <source>
        <dbReference type="EMBL" id="KAF9880168.1"/>
    </source>
</evidence>
<accession>A0A9P6LNP9</accession>
<comment type="caution">
    <text evidence="2">The sequence shown here is derived from an EMBL/GenBank/DDBJ whole genome shotgun (WGS) entry which is preliminary data.</text>
</comment>
<dbReference type="OrthoDB" id="4805185at2759"/>
<protein>
    <recommendedName>
        <fullName evidence="4">F-box domain-containing protein</fullName>
    </recommendedName>
</protein>
<keyword evidence="3" id="KW-1185">Reference proteome</keyword>
<dbReference type="EMBL" id="JAATWM020000005">
    <property type="protein sequence ID" value="KAF9880168.1"/>
    <property type="molecule type" value="Genomic_DNA"/>
</dbReference>
<feature type="region of interest" description="Disordered" evidence="1">
    <location>
        <begin position="492"/>
        <end position="561"/>
    </location>
</feature>
<reference evidence="2" key="2">
    <citation type="submission" date="2020-11" db="EMBL/GenBank/DDBJ databases">
        <title>Whole genome sequencing of Colletotrichum sp.</title>
        <authorList>
            <person name="Li H."/>
        </authorList>
    </citation>
    <scope>NUCLEOTIDE SEQUENCE</scope>
    <source>
        <strain evidence="2">CkLH20</strain>
    </source>
</reference>
<gene>
    <name evidence="2" type="ORF">CkaCkLH20_02122</name>
</gene>
<dbReference type="AlphaFoldDB" id="A0A9P6LNP9"/>
<evidence type="ECO:0008006" key="4">
    <source>
        <dbReference type="Google" id="ProtNLM"/>
    </source>
</evidence>
<dbReference type="RefSeq" id="XP_038749629.1">
    <property type="nucleotide sequence ID" value="XM_038884841.1"/>
</dbReference>
<dbReference type="GeneID" id="62157915"/>
<evidence type="ECO:0000256" key="1">
    <source>
        <dbReference type="SAM" id="MobiDB-lite"/>
    </source>
</evidence>
<name>A0A9P6LNP9_9PEZI</name>
<organism evidence="2 3">
    <name type="scientific">Colletotrichum karsti</name>
    <dbReference type="NCBI Taxonomy" id="1095194"/>
    <lineage>
        <taxon>Eukaryota</taxon>
        <taxon>Fungi</taxon>
        <taxon>Dikarya</taxon>
        <taxon>Ascomycota</taxon>
        <taxon>Pezizomycotina</taxon>
        <taxon>Sordariomycetes</taxon>
        <taxon>Hypocreomycetidae</taxon>
        <taxon>Glomerellales</taxon>
        <taxon>Glomerellaceae</taxon>
        <taxon>Colletotrichum</taxon>
        <taxon>Colletotrichum boninense species complex</taxon>
    </lineage>
</organism>
<dbReference type="Proteomes" id="UP000781932">
    <property type="component" value="Unassembled WGS sequence"/>
</dbReference>
<sequence>MPKLLDLPPELFSHIASVLAEPEDRSLSYENGQGPLYHIPGQNMYALTAFGQTCQRALEAVQPHFFRHLSLDLRNGNGPLIDLLMTWEAQPELAICLRTLRVSLSQNAQHCAPLTREEASVLSAVAKRLGVRFSGPVPIWAMSGFLLALVVLQARHIQVLDIQAGARDDFPPSIEAIIRREPFSQGEQYPFHLFPSAAETTVRLHHLRRFRCYCSSRDARSVMLSEVCKVLNLAPNIDTVELTKVRDDEPEVNWSSVTSLSLTSIVAEPSRITRMIKSCKALREFKFDAGGVDRETTPSQILGALAKHSSTIRTLSIQCMRLPDAERLGSLASLGRLQKLMIRRWDLRRDVLLSAPWLQTLHILPFDMGNERDREVIDWFAGEVKKGSFPQFREMILSHFACGDDPEGRHGHSLQCSYGLRGDVTLESLERSAREPLRSTLGLLLEDAENKVCPTAAFVRKVFTTLIKAGVTCKLHDHARFEWAAAAQRGEDDAGSVSEFDRDSSDGIPEDVAFWRGDGEDGGGDVDGNQAATGEGNNGGVQDEEDQEEMDDADDDEYEYF</sequence>
<dbReference type="Gene3D" id="3.80.10.10">
    <property type="entry name" value="Ribonuclease Inhibitor"/>
    <property type="match status" value="1"/>
</dbReference>